<dbReference type="Proteomes" id="UP000220133">
    <property type="component" value="Chromosome"/>
</dbReference>
<organism evidence="3 4">
    <name type="scientific">Chitinophaga caeni</name>
    <dbReference type="NCBI Taxonomy" id="2029983"/>
    <lineage>
        <taxon>Bacteria</taxon>
        <taxon>Pseudomonadati</taxon>
        <taxon>Bacteroidota</taxon>
        <taxon>Chitinophagia</taxon>
        <taxon>Chitinophagales</taxon>
        <taxon>Chitinophagaceae</taxon>
        <taxon>Chitinophaga</taxon>
    </lineage>
</organism>
<dbReference type="InterPro" id="IPR050747">
    <property type="entry name" value="Mitochondrial_chaperone_BCS1"/>
</dbReference>
<comment type="similarity">
    <text evidence="1">Belongs to the AAA ATPase family. BCS1 subfamily.</text>
</comment>
<dbReference type="Gene3D" id="3.40.50.300">
    <property type="entry name" value="P-loop containing nucleotide triphosphate hydrolases"/>
    <property type="match status" value="1"/>
</dbReference>
<dbReference type="RefSeq" id="WP_098192626.1">
    <property type="nucleotide sequence ID" value="NZ_CP023777.1"/>
</dbReference>
<dbReference type="InterPro" id="IPR003593">
    <property type="entry name" value="AAA+_ATPase"/>
</dbReference>
<dbReference type="SMART" id="SM00382">
    <property type="entry name" value="AAA"/>
    <property type="match status" value="1"/>
</dbReference>
<dbReference type="GO" id="GO:0016887">
    <property type="term" value="F:ATP hydrolysis activity"/>
    <property type="evidence" value="ECO:0007669"/>
    <property type="project" value="InterPro"/>
</dbReference>
<dbReference type="InterPro" id="IPR027417">
    <property type="entry name" value="P-loop_NTPase"/>
</dbReference>
<reference evidence="3 4" key="1">
    <citation type="submission" date="2017-10" db="EMBL/GenBank/DDBJ databases">
        <title>Paenichitinophaga pekingensis gen. nov., sp. nov., isolated from activated sludge.</title>
        <authorList>
            <person name="Jin D."/>
            <person name="Kong X."/>
            <person name="Deng Y."/>
            <person name="Bai Z."/>
        </authorList>
    </citation>
    <scope>NUCLEOTIDE SEQUENCE [LARGE SCALE GENOMIC DNA]</scope>
    <source>
        <strain evidence="3 4">13</strain>
    </source>
</reference>
<dbReference type="AlphaFoldDB" id="A0A291QQM0"/>
<dbReference type="KEGG" id="cbae:COR50_03105"/>
<sequence>MDNLFERTRLVTESSQLFDSDYIRPKELYLAINKRIPSIYVVNRLQIDKAIQKFKKIYDHDIQYSFNYHSDLHHQGKFSLEYAGFWLKNGCLIYFEYNYCTILFDDEMVTGEYLQMITAALKTCKEKIKSKKSAINILTISNGKYQFTELEITKTNLSIQLYYEDEFVAVDKTIIQRLNRQNDKGIVLLHGLPGTGKTTYLRHLVARLKKRVIYLSSNFAHALTDPEFAKLLIHYPNSVLVIEDAENLLVDRKLNPNSPISDLLNLSDGILADCLRTQIVCTFNTDLCNIDPAVLREGRLIAQYYFGPLPESKAQQLLNHLEKTTIASGPMTLAEIFNNEPATKKHVQRKVGFQLPYIN</sequence>
<name>A0A291QQM0_9BACT</name>
<dbReference type="InterPro" id="IPR003959">
    <property type="entry name" value="ATPase_AAA_core"/>
</dbReference>
<evidence type="ECO:0000259" key="2">
    <source>
        <dbReference type="SMART" id="SM00382"/>
    </source>
</evidence>
<dbReference type="EMBL" id="CP023777">
    <property type="protein sequence ID" value="ATL46237.1"/>
    <property type="molecule type" value="Genomic_DNA"/>
</dbReference>
<keyword evidence="4" id="KW-1185">Reference proteome</keyword>
<dbReference type="OrthoDB" id="9809379at2"/>
<feature type="domain" description="AAA+ ATPase" evidence="2">
    <location>
        <begin position="183"/>
        <end position="306"/>
    </location>
</feature>
<evidence type="ECO:0000256" key="1">
    <source>
        <dbReference type="ARBA" id="ARBA00007448"/>
    </source>
</evidence>
<dbReference type="PANTHER" id="PTHR23070">
    <property type="entry name" value="BCS1 AAA-TYPE ATPASE"/>
    <property type="match status" value="1"/>
</dbReference>
<evidence type="ECO:0000313" key="4">
    <source>
        <dbReference type="Proteomes" id="UP000220133"/>
    </source>
</evidence>
<protein>
    <submittedName>
        <fullName evidence="3">AAA family ATPase</fullName>
    </submittedName>
</protein>
<dbReference type="Pfam" id="PF00004">
    <property type="entry name" value="AAA"/>
    <property type="match status" value="1"/>
</dbReference>
<accession>A0A291QQM0</accession>
<proteinExistence type="inferred from homology"/>
<dbReference type="GO" id="GO:0005524">
    <property type="term" value="F:ATP binding"/>
    <property type="evidence" value="ECO:0007669"/>
    <property type="project" value="InterPro"/>
</dbReference>
<gene>
    <name evidence="3" type="ORF">COR50_03105</name>
</gene>
<evidence type="ECO:0000313" key="3">
    <source>
        <dbReference type="EMBL" id="ATL46237.1"/>
    </source>
</evidence>
<dbReference type="SUPFAM" id="SSF52540">
    <property type="entry name" value="P-loop containing nucleoside triphosphate hydrolases"/>
    <property type="match status" value="1"/>
</dbReference>